<dbReference type="PANTHER" id="PTHR16138">
    <property type="entry name" value="MYCOPHENOLIC ACID ACYL-GLUCURONIDE ESTERASE, MITOCHONDRIAL"/>
    <property type="match status" value="1"/>
</dbReference>
<dbReference type="SUPFAM" id="SSF53474">
    <property type="entry name" value="alpha/beta-Hydrolases"/>
    <property type="match status" value="1"/>
</dbReference>
<dbReference type="EMBL" id="MDYQ01000014">
    <property type="protein sequence ID" value="PRP88106.1"/>
    <property type="molecule type" value="Genomic_DNA"/>
</dbReference>
<evidence type="ECO:0000256" key="1">
    <source>
        <dbReference type="ARBA" id="ARBA00022801"/>
    </source>
</evidence>
<name>A0A2P6NW05_9EUKA</name>
<keyword evidence="1" id="KW-0378">Hydrolase</keyword>
<dbReference type="Proteomes" id="UP000241769">
    <property type="component" value="Unassembled WGS sequence"/>
</dbReference>
<gene>
    <name evidence="2" type="ORF">PROFUN_04197</name>
</gene>
<dbReference type="GO" id="GO:0016787">
    <property type="term" value="F:hydrolase activity"/>
    <property type="evidence" value="ECO:0007669"/>
    <property type="project" value="UniProtKB-KW"/>
</dbReference>
<dbReference type="PANTHER" id="PTHR16138:SF7">
    <property type="entry name" value="PALMITOYL-PROTEIN THIOESTERASE ABHD10, MITOCHONDRIAL"/>
    <property type="match status" value="1"/>
</dbReference>
<organism evidence="2 3">
    <name type="scientific">Planoprotostelium fungivorum</name>
    <dbReference type="NCBI Taxonomy" id="1890364"/>
    <lineage>
        <taxon>Eukaryota</taxon>
        <taxon>Amoebozoa</taxon>
        <taxon>Evosea</taxon>
        <taxon>Variosea</taxon>
        <taxon>Cavosteliida</taxon>
        <taxon>Cavosteliaceae</taxon>
        <taxon>Planoprotostelium</taxon>
    </lineage>
</organism>
<evidence type="ECO:0008006" key="4">
    <source>
        <dbReference type="Google" id="ProtNLM"/>
    </source>
</evidence>
<proteinExistence type="predicted"/>
<dbReference type="InterPro" id="IPR052382">
    <property type="entry name" value="ABHD10_acyl-thioesterase"/>
</dbReference>
<keyword evidence="3" id="KW-1185">Reference proteome</keyword>
<dbReference type="OrthoDB" id="408373at2759"/>
<dbReference type="AlphaFoldDB" id="A0A2P6NW05"/>
<dbReference type="Gene3D" id="3.40.50.1820">
    <property type="entry name" value="alpha/beta hydrolase"/>
    <property type="match status" value="2"/>
</dbReference>
<evidence type="ECO:0000313" key="3">
    <source>
        <dbReference type="Proteomes" id="UP000241769"/>
    </source>
</evidence>
<sequence length="212" mass="23679">MSIRFFPRPGGHQIAYMQRKGRSPGILFLPGLGSNMISLKGDALDRFASSQGLSYLRYDPFGHGSSSGEQTEATVARDRPHKIKALIGIASAPDCTRETIPKRMDKDQLDELTRGTRSYIQVAGGWKVTQNFLEEGEKHCVLDQDMHVDYPVRLLHGTEDVTVPPSLSKRLKDRMIGDDVQVKMIDGGDHRLSTPENLDILLNTIRKPLLLQ</sequence>
<dbReference type="InterPro" id="IPR029058">
    <property type="entry name" value="AB_hydrolase_fold"/>
</dbReference>
<comment type="caution">
    <text evidence="2">The sequence shown here is derived from an EMBL/GenBank/DDBJ whole genome shotgun (WGS) entry which is preliminary data.</text>
</comment>
<accession>A0A2P6NW05</accession>
<reference evidence="2 3" key="1">
    <citation type="journal article" date="2018" name="Genome Biol. Evol.">
        <title>Multiple Roots of Fruiting Body Formation in Amoebozoa.</title>
        <authorList>
            <person name="Hillmann F."/>
            <person name="Forbes G."/>
            <person name="Novohradska S."/>
            <person name="Ferling I."/>
            <person name="Riege K."/>
            <person name="Groth M."/>
            <person name="Westermann M."/>
            <person name="Marz M."/>
            <person name="Spaller T."/>
            <person name="Winckler T."/>
            <person name="Schaap P."/>
            <person name="Glockner G."/>
        </authorList>
    </citation>
    <scope>NUCLEOTIDE SEQUENCE [LARGE SCALE GENOMIC DNA]</scope>
    <source>
        <strain evidence="2 3">Jena</strain>
    </source>
</reference>
<dbReference type="InParanoid" id="A0A2P6NW05"/>
<dbReference type="STRING" id="1890364.A0A2P6NW05"/>
<protein>
    <recommendedName>
        <fullName evidence="4">Serine aminopeptidase S33 domain-containing protein</fullName>
    </recommendedName>
</protein>
<evidence type="ECO:0000313" key="2">
    <source>
        <dbReference type="EMBL" id="PRP88106.1"/>
    </source>
</evidence>